<reference evidence="2 3" key="1">
    <citation type="submission" date="2018-10" db="EMBL/GenBank/DDBJ databases">
        <title>A high-quality apple genome assembly.</title>
        <authorList>
            <person name="Hu J."/>
        </authorList>
    </citation>
    <scope>NUCLEOTIDE SEQUENCE [LARGE SCALE GENOMIC DNA]</scope>
    <source>
        <strain evidence="3">cv. HFTH1</strain>
        <tissue evidence="2">Young leaf</tissue>
    </source>
</reference>
<dbReference type="Proteomes" id="UP000290289">
    <property type="component" value="Chromosome 11"/>
</dbReference>
<organism evidence="2 3">
    <name type="scientific">Malus domestica</name>
    <name type="common">Apple</name>
    <name type="synonym">Pyrus malus</name>
    <dbReference type="NCBI Taxonomy" id="3750"/>
    <lineage>
        <taxon>Eukaryota</taxon>
        <taxon>Viridiplantae</taxon>
        <taxon>Streptophyta</taxon>
        <taxon>Embryophyta</taxon>
        <taxon>Tracheophyta</taxon>
        <taxon>Spermatophyta</taxon>
        <taxon>Magnoliopsida</taxon>
        <taxon>eudicotyledons</taxon>
        <taxon>Gunneridae</taxon>
        <taxon>Pentapetalae</taxon>
        <taxon>rosids</taxon>
        <taxon>fabids</taxon>
        <taxon>Rosales</taxon>
        <taxon>Rosaceae</taxon>
        <taxon>Amygdaloideae</taxon>
        <taxon>Maleae</taxon>
        <taxon>Malus</taxon>
    </lineage>
</organism>
<accession>A0A498IMV8</accession>
<dbReference type="AlphaFoldDB" id="A0A498IMV8"/>
<dbReference type="EMBL" id="RDQH01000337">
    <property type="protein sequence ID" value="RXH84560.1"/>
    <property type="molecule type" value="Genomic_DNA"/>
</dbReference>
<feature type="transmembrane region" description="Helical" evidence="1">
    <location>
        <begin position="75"/>
        <end position="96"/>
    </location>
</feature>
<evidence type="ECO:0000313" key="3">
    <source>
        <dbReference type="Proteomes" id="UP000290289"/>
    </source>
</evidence>
<keyword evidence="1" id="KW-0472">Membrane</keyword>
<keyword evidence="1" id="KW-0812">Transmembrane</keyword>
<evidence type="ECO:0000256" key="1">
    <source>
        <dbReference type="SAM" id="Phobius"/>
    </source>
</evidence>
<comment type="caution">
    <text evidence="2">The sequence shown here is derived from an EMBL/GenBank/DDBJ whole genome shotgun (WGS) entry which is preliminary data.</text>
</comment>
<name>A0A498IMV8_MALDO</name>
<keyword evidence="1" id="KW-1133">Transmembrane helix</keyword>
<sequence>MVSSFSNPGFPPVHTRQTAAPHFSSLEDHVASLEAMMASLPSLINAVIEKVFTTKLPAYFDKFCREMRSRSTRKASLPLLPLIIMFLLYLGAQSVLEEPNRNLFRRQSKALPLLSSSPLLRALATSVVKPPSNDSVATTVLLLGSKNVIHDSVMTTTPLLFSISASFSTESAHAHSHKPVLSTKEATIMTHVLGFPLRNARATQYVGISHANTMKRRHEVLRSLIYKFKNRKAIWHWLFHSFLACYINGKVVMNDAYLTEINGWVNMYEVGKFVMVLNSEKVFDEITKRQSEDATGNLFDRMTSLFHNMVVCPQFCIIIGEFWNGWDLGGD</sequence>
<keyword evidence="3" id="KW-1185">Reference proteome</keyword>
<gene>
    <name evidence="2" type="ORF">DVH24_032844</name>
</gene>
<proteinExistence type="predicted"/>
<evidence type="ECO:0000313" key="2">
    <source>
        <dbReference type="EMBL" id="RXH84560.1"/>
    </source>
</evidence>
<protein>
    <submittedName>
        <fullName evidence="2">Uncharacterized protein</fullName>
    </submittedName>
</protein>